<gene>
    <name evidence="2" type="ORF">GPM918_LOCUS735</name>
    <name evidence="3" type="ORF">SRO942_LOCUS736</name>
</gene>
<proteinExistence type="predicted"/>
<dbReference type="Proteomes" id="UP000663829">
    <property type="component" value="Unassembled WGS sequence"/>
</dbReference>
<evidence type="ECO:0000313" key="2">
    <source>
        <dbReference type="EMBL" id="CAF0749350.1"/>
    </source>
</evidence>
<reference evidence="2" key="1">
    <citation type="submission" date="2021-02" db="EMBL/GenBank/DDBJ databases">
        <authorList>
            <person name="Nowell W R."/>
        </authorList>
    </citation>
    <scope>NUCLEOTIDE SEQUENCE</scope>
</reference>
<dbReference type="EMBL" id="CAJOBC010000060">
    <property type="protein sequence ID" value="CAF3528652.1"/>
    <property type="molecule type" value="Genomic_DNA"/>
</dbReference>
<evidence type="ECO:0000256" key="1">
    <source>
        <dbReference type="SAM" id="MobiDB-lite"/>
    </source>
</evidence>
<protein>
    <submittedName>
        <fullName evidence="2">Uncharacterized protein</fullName>
    </submittedName>
</protein>
<dbReference type="Proteomes" id="UP000681722">
    <property type="component" value="Unassembled WGS sequence"/>
</dbReference>
<evidence type="ECO:0000313" key="4">
    <source>
        <dbReference type="Proteomes" id="UP000663829"/>
    </source>
</evidence>
<sequence>MSHKGITRLLFESLKRWHLETGKRQTDDYEKRMHSLKEEESRYMAKLLFQQTASLHMRVPETSVLHNPVTGGQQPLLEKQVSARRDLFLTSKNGSDSLTTTTNLVSQAHQHSQLAPKSNRSNQQPQRHESDEHEWNIEDDFQPLNITDNETIDENHHHHEKKTRPLYHEEYEDVENEEENDQCHDGRNLNLHTYFDHYQQLMQEQESQQQELSSNINPDQEQDQNMLSTILEASCEEATPMTSLIDVHYQKQQQSQFDSIQNQQSRKVNLEQIPKQQQYSSYNDKDEYEETKDVSKFQKNTKKLPKSQFPVINVDALPVSTAFSKDENLKFADFLLQKLQNEFVVKAHFDNFKNILL</sequence>
<dbReference type="EMBL" id="CAJNOQ010000060">
    <property type="protein sequence ID" value="CAF0749350.1"/>
    <property type="molecule type" value="Genomic_DNA"/>
</dbReference>
<feature type="compositionally biased region" description="Basic and acidic residues" evidence="1">
    <location>
        <begin position="126"/>
        <end position="136"/>
    </location>
</feature>
<feature type="region of interest" description="Disordered" evidence="1">
    <location>
        <begin position="256"/>
        <end position="288"/>
    </location>
</feature>
<keyword evidence="4" id="KW-1185">Reference proteome</keyword>
<accession>A0A813PIJ1</accession>
<comment type="caution">
    <text evidence="2">The sequence shown here is derived from an EMBL/GenBank/DDBJ whole genome shotgun (WGS) entry which is preliminary data.</text>
</comment>
<feature type="compositionally biased region" description="Low complexity" evidence="1">
    <location>
        <begin position="256"/>
        <end position="265"/>
    </location>
</feature>
<feature type="region of interest" description="Disordered" evidence="1">
    <location>
        <begin position="106"/>
        <end position="141"/>
    </location>
</feature>
<organism evidence="2 4">
    <name type="scientific">Didymodactylos carnosus</name>
    <dbReference type="NCBI Taxonomy" id="1234261"/>
    <lineage>
        <taxon>Eukaryota</taxon>
        <taxon>Metazoa</taxon>
        <taxon>Spiralia</taxon>
        <taxon>Gnathifera</taxon>
        <taxon>Rotifera</taxon>
        <taxon>Eurotatoria</taxon>
        <taxon>Bdelloidea</taxon>
        <taxon>Philodinida</taxon>
        <taxon>Philodinidae</taxon>
        <taxon>Didymodactylos</taxon>
    </lineage>
</organism>
<dbReference type="AlphaFoldDB" id="A0A813PIJ1"/>
<evidence type="ECO:0000313" key="3">
    <source>
        <dbReference type="EMBL" id="CAF3528652.1"/>
    </source>
</evidence>
<dbReference type="OrthoDB" id="10054059at2759"/>
<name>A0A813PIJ1_9BILA</name>
<feature type="compositionally biased region" description="Polar residues" evidence="1">
    <location>
        <begin position="106"/>
        <end position="125"/>
    </location>
</feature>